<keyword evidence="2" id="KW-0805">Transcription regulation</keyword>
<feature type="region of interest" description="Disordered" evidence="5">
    <location>
        <begin position="336"/>
        <end position="367"/>
    </location>
</feature>
<feature type="domain" description="Velvet" evidence="6">
    <location>
        <begin position="29"/>
        <end position="327"/>
    </location>
</feature>
<evidence type="ECO:0000259" key="6">
    <source>
        <dbReference type="PROSITE" id="PS51821"/>
    </source>
</evidence>
<evidence type="ECO:0000256" key="4">
    <source>
        <dbReference type="ARBA" id="ARBA00023242"/>
    </source>
</evidence>
<dbReference type="HOGENOM" id="CLU_044751_0_0_1"/>
<dbReference type="Gene3D" id="2.60.40.3960">
    <property type="entry name" value="Velvet domain"/>
    <property type="match status" value="1"/>
</dbReference>
<keyword evidence="3" id="KW-0804">Transcription</keyword>
<keyword evidence="4" id="KW-0539">Nucleus</keyword>
<dbReference type="Pfam" id="PF11754">
    <property type="entry name" value="Velvet"/>
    <property type="match status" value="1"/>
</dbReference>
<keyword evidence="8" id="KW-1185">Reference proteome</keyword>
<evidence type="ECO:0000313" key="7">
    <source>
        <dbReference type="EMBL" id="EMD37273.1"/>
    </source>
</evidence>
<feature type="compositionally biased region" description="Polar residues" evidence="5">
    <location>
        <begin position="356"/>
        <end position="367"/>
    </location>
</feature>
<dbReference type="Proteomes" id="UP000016930">
    <property type="component" value="Unassembled WGS sequence"/>
</dbReference>
<evidence type="ECO:0000256" key="5">
    <source>
        <dbReference type="SAM" id="MobiDB-lite"/>
    </source>
</evidence>
<dbReference type="GO" id="GO:0005634">
    <property type="term" value="C:nucleus"/>
    <property type="evidence" value="ECO:0007669"/>
    <property type="project" value="UniProtKB-SubCell"/>
</dbReference>
<proteinExistence type="predicted"/>
<protein>
    <recommendedName>
        <fullName evidence="6">Velvet domain-containing protein</fullName>
    </recommendedName>
</protein>
<evidence type="ECO:0000256" key="1">
    <source>
        <dbReference type="ARBA" id="ARBA00004123"/>
    </source>
</evidence>
<dbReference type="InterPro" id="IPR037525">
    <property type="entry name" value="Velvet_dom"/>
</dbReference>
<organism evidence="7 8">
    <name type="scientific">Ceriporiopsis subvermispora (strain B)</name>
    <name type="common">White-rot fungus</name>
    <name type="synonym">Gelatoporia subvermispora</name>
    <dbReference type="NCBI Taxonomy" id="914234"/>
    <lineage>
        <taxon>Eukaryota</taxon>
        <taxon>Fungi</taxon>
        <taxon>Dikarya</taxon>
        <taxon>Basidiomycota</taxon>
        <taxon>Agaricomycotina</taxon>
        <taxon>Agaricomycetes</taxon>
        <taxon>Polyporales</taxon>
        <taxon>Gelatoporiaceae</taxon>
        <taxon>Gelatoporia</taxon>
    </lineage>
</organism>
<dbReference type="InterPro" id="IPR021740">
    <property type="entry name" value="Velvet"/>
</dbReference>
<gene>
    <name evidence="7" type="ORF">CERSUDRAFT_113922</name>
</gene>
<feature type="region of interest" description="Disordered" evidence="5">
    <location>
        <begin position="107"/>
        <end position="129"/>
    </location>
</feature>
<name>M2QJQ7_CERS8</name>
<dbReference type="PANTHER" id="PTHR33572:SF3">
    <property type="entry name" value="VELVET COMPLEX SUBUNIT B"/>
    <property type="match status" value="1"/>
</dbReference>
<dbReference type="EMBL" id="KB445796">
    <property type="protein sequence ID" value="EMD37273.1"/>
    <property type="molecule type" value="Genomic_DNA"/>
</dbReference>
<evidence type="ECO:0000256" key="3">
    <source>
        <dbReference type="ARBA" id="ARBA00023163"/>
    </source>
</evidence>
<evidence type="ECO:0000256" key="2">
    <source>
        <dbReference type="ARBA" id="ARBA00023015"/>
    </source>
</evidence>
<evidence type="ECO:0000313" key="8">
    <source>
        <dbReference type="Proteomes" id="UP000016930"/>
    </source>
</evidence>
<accession>M2QJQ7</accession>
<reference evidence="7 8" key="1">
    <citation type="journal article" date="2012" name="Proc. Natl. Acad. Sci. U.S.A.">
        <title>Comparative genomics of Ceriporiopsis subvermispora and Phanerochaete chrysosporium provide insight into selective ligninolysis.</title>
        <authorList>
            <person name="Fernandez-Fueyo E."/>
            <person name="Ruiz-Duenas F.J."/>
            <person name="Ferreira P."/>
            <person name="Floudas D."/>
            <person name="Hibbett D.S."/>
            <person name="Canessa P."/>
            <person name="Larrondo L.F."/>
            <person name="James T.Y."/>
            <person name="Seelenfreund D."/>
            <person name="Lobos S."/>
            <person name="Polanco R."/>
            <person name="Tello M."/>
            <person name="Honda Y."/>
            <person name="Watanabe T."/>
            <person name="Watanabe T."/>
            <person name="Ryu J.S."/>
            <person name="Kubicek C.P."/>
            <person name="Schmoll M."/>
            <person name="Gaskell J."/>
            <person name="Hammel K.E."/>
            <person name="St John F.J."/>
            <person name="Vanden Wymelenberg A."/>
            <person name="Sabat G."/>
            <person name="Splinter BonDurant S."/>
            <person name="Syed K."/>
            <person name="Yadav J.S."/>
            <person name="Doddapaneni H."/>
            <person name="Subramanian V."/>
            <person name="Lavin J.L."/>
            <person name="Oguiza J.A."/>
            <person name="Perez G."/>
            <person name="Pisabarro A.G."/>
            <person name="Ramirez L."/>
            <person name="Santoyo F."/>
            <person name="Master E."/>
            <person name="Coutinho P.M."/>
            <person name="Henrissat B."/>
            <person name="Lombard V."/>
            <person name="Magnuson J.K."/>
            <person name="Kuees U."/>
            <person name="Hori C."/>
            <person name="Igarashi K."/>
            <person name="Samejima M."/>
            <person name="Held B.W."/>
            <person name="Barry K.W."/>
            <person name="LaButti K.M."/>
            <person name="Lapidus A."/>
            <person name="Lindquist E.A."/>
            <person name="Lucas S.M."/>
            <person name="Riley R."/>
            <person name="Salamov A.A."/>
            <person name="Hoffmeister D."/>
            <person name="Schwenk D."/>
            <person name="Hadar Y."/>
            <person name="Yarden O."/>
            <person name="de Vries R.P."/>
            <person name="Wiebenga A."/>
            <person name="Stenlid J."/>
            <person name="Eastwood D."/>
            <person name="Grigoriev I.V."/>
            <person name="Berka R.M."/>
            <person name="Blanchette R.A."/>
            <person name="Kersten P."/>
            <person name="Martinez A.T."/>
            <person name="Vicuna R."/>
            <person name="Cullen D."/>
        </authorList>
    </citation>
    <scope>NUCLEOTIDE SEQUENCE [LARGE SCALE GENOMIC DNA]</scope>
    <source>
        <strain evidence="7 8">B</strain>
    </source>
</reference>
<dbReference type="PROSITE" id="PS51821">
    <property type="entry name" value="VELVET"/>
    <property type="match status" value="1"/>
</dbReference>
<dbReference type="PANTHER" id="PTHR33572">
    <property type="entry name" value="SPORE DEVELOPMENT REGULATOR VOSA"/>
    <property type="match status" value="1"/>
</dbReference>
<dbReference type="OrthoDB" id="5599552at2759"/>
<sequence>MAAKASRVRATGSSALGAPVTFIAGPFDGRTIRAELIEIQSAELGRKYVHKDRRPLDPPPVVQLKLFEVFGESPGDVHEEALLHDEVTGFGFFCYIDLFPLLNNGNPPDSAQSSTPQRLQLMQPGPSSASTEYLPPIGQTFGPRGPPSTVDGFRHRAMLGDSSHDSTTFPSTLDTLELLPASSSTEPYTPAPKWQPVAIHNGQEVVFPAPPEVVAYYDDTPIMAASMCTDKLSGTSFRDSTSIDIDGESAIIFVFSDVSVRMEGTFVLRYRVFHIFSQAAGSRPRPVLAECFGEPFKVYSTKDFPGLHASTDLTKNLSIHGIQTNIRARERRRRIATHSTNSDAPPGKRPSVVIGGTQSSRGPSRHK</sequence>
<dbReference type="InterPro" id="IPR038491">
    <property type="entry name" value="Velvet_dom_sf"/>
</dbReference>
<comment type="subcellular location">
    <subcellularLocation>
        <location evidence="1">Nucleus</location>
    </subcellularLocation>
</comment>
<dbReference type="AlphaFoldDB" id="M2QJQ7"/>